<dbReference type="RefSeq" id="WP_176295012.1">
    <property type="nucleotide sequence ID" value="NZ_CP051177.1"/>
</dbReference>
<organism evidence="1 2">
    <name type="scientific">Planococcus glaciei</name>
    <dbReference type="NCBI Taxonomy" id="459472"/>
    <lineage>
        <taxon>Bacteria</taxon>
        <taxon>Bacillati</taxon>
        <taxon>Bacillota</taxon>
        <taxon>Bacilli</taxon>
        <taxon>Bacillales</taxon>
        <taxon>Caryophanaceae</taxon>
        <taxon>Planococcus</taxon>
    </lineage>
</organism>
<sequence length="74" mass="8261">MNFGLVNAVLFGASLDLEQPEQAMTREQFARFVASHARDVIKGESLFTRAGFKKGPDGRISEVEQLDHGYLLHI</sequence>
<dbReference type="AlphaFoldDB" id="A0A7H8QEA7"/>
<reference evidence="1 2" key="1">
    <citation type="submission" date="2020-04" db="EMBL/GenBank/DDBJ databases">
        <authorList>
            <person name="Pajer P."/>
            <person name="Broz P."/>
        </authorList>
    </citation>
    <scope>NUCLEOTIDE SEQUENCE [LARGE SCALE GENOMIC DNA]</scope>
    <source>
        <strain evidence="2">NRL-ATB46093</strain>
    </source>
</reference>
<accession>A0A7H8QEA7</accession>
<evidence type="ECO:0000313" key="1">
    <source>
        <dbReference type="EMBL" id="QKX52286.1"/>
    </source>
</evidence>
<proteinExistence type="predicted"/>
<keyword evidence="2" id="KW-1185">Reference proteome</keyword>
<protein>
    <submittedName>
        <fullName evidence="1">Uncharacterized protein</fullName>
    </submittedName>
</protein>
<dbReference type="Proteomes" id="UP000509222">
    <property type="component" value="Chromosome"/>
</dbReference>
<dbReference type="EMBL" id="CP051177">
    <property type="protein sequence ID" value="QKX52286.1"/>
    <property type="molecule type" value="Genomic_DNA"/>
</dbReference>
<name>A0A7H8QEA7_9BACL</name>
<gene>
    <name evidence="1" type="ORF">HF394_17860</name>
</gene>
<reference evidence="2" key="2">
    <citation type="submission" date="2020-06" db="EMBL/GenBank/DDBJ databases">
        <title>Isolation of Planomicrobium glaciei.</title>
        <authorList>
            <person name="Malisova L."/>
            <person name="Safrankova R."/>
            <person name="Jakubu V."/>
            <person name="Spanelova P."/>
        </authorList>
    </citation>
    <scope>NUCLEOTIDE SEQUENCE [LARGE SCALE GENOMIC DNA]</scope>
    <source>
        <strain evidence="2">NRL-ATB46093</strain>
    </source>
</reference>
<evidence type="ECO:0000313" key="2">
    <source>
        <dbReference type="Proteomes" id="UP000509222"/>
    </source>
</evidence>